<dbReference type="InterPro" id="IPR008964">
    <property type="entry name" value="Invasin/intimin_cell_adhesion"/>
</dbReference>
<proteinExistence type="predicted"/>
<reference evidence="2" key="1">
    <citation type="submission" date="2020-11" db="EMBL/GenBank/DDBJ databases">
        <title>Nocardioides sp. nov., isolated from Soil of Cynanchum wilfordii Hemsley rhizosphere.</title>
        <authorList>
            <person name="Lee J.-S."/>
            <person name="Suh M.K."/>
            <person name="Kim J.-S."/>
        </authorList>
    </citation>
    <scope>NUCLEOTIDE SEQUENCE</scope>
    <source>
        <strain evidence="2">KCTC 19275</strain>
    </source>
</reference>
<feature type="region of interest" description="Disordered" evidence="1">
    <location>
        <begin position="522"/>
        <end position="542"/>
    </location>
</feature>
<gene>
    <name evidence="2" type="ORF">ISU07_20460</name>
</gene>
<evidence type="ECO:0000313" key="2">
    <source>
        <dbReference type="EMBL" id="MBF4765509.1"/>
    </source>
</evidence>
<dbReference type="EMBL" id="JADKPN010000016">
    <property type="protein sequence ID" value="MBF4765509.1"/>
    <property type="molecule type" value="Genomic_DNA"/>
</dbReference>
<dbReference type="Gene3D" id="2.60.40.10">
    <property type="entry name" value="Immunoglobulins"/>
    <property type="match status" value="2"/>
</dbReference>
<protein>
    <recommendedName>
        <fullName evidence="4">Big-1 domain-containing protein</fullName>
    </recommendedName>
</protein>
<name>A0A930YJY8_9ACTN</name>
<comment type="caution">
    <text evidence="2">The sequence shown here is derived from an EMBL/GenBank/DDBJ whole genome shotgun (WGS) entry which is preliminary data.</text>
</comment>
<evidence type="ECO:0000313" key="3">
    <source>
        <dbReference type="Proteomes" id="UP000640489"/>
    </source>
</evidence>
<accession>A0A930YJY8</accession>
<dbReference type="Proteomes" id="UP000640489">
    <property type="component" value="Unassembled WGS sequence"/>
</dbReference>
<keyword evidence="3" id="KW-1185">Reference proteome</keyword>
<organism evidence="2 3">
    <name type="scientific">Nocardioides islandensis</name>
    <dbReference type="NCBI Taxonomy" id="433663"/>
    <lineage>
        <taxon>Bacteria</taxon>
        <taxon>Bacillati</taxon>
        <taxon>Actinomycetota</taxon>
        <taxon>Actinomycetes</taxon>
        <taxon>Propionibacteriales</taxon>
        <taxon>Nocardioidaceae</taxon>
        <taxon>Nocardioides</taxon>
    </lineage>
</organism>
<dbReference type="GO" id="GO:0005975">
    <property type="term" value="P:carbohydrate metabolic process"/>
    <property type="evidence" value="ECO:0007669"/>
    <property type="project" value="UniProtKB-ARBA"/>
</dbReference>
<evidence type="ECO:0008006" key="4">
    <source>
        <dbReference type="Google" id="ProtNLM"/>
    </source>
</evidence>
<dbReference type="InterPro" id="IPR013783">
    <property type="entry name" value="Ig-like_fold"/>
</dbReference>
<sequence>MVTAPPATAVADAPWTASVFAGGGSTSVVSTGAATPASMTYNSDGSTSASWDFTTKATAASAAGPIKVPYTWQGLHAWFQVTTRLDMIVNGQVVKNLLTDGPAICCTSPSNGFIYGGTATFNDGTTVDLGAGDTYGFRMSGSHNDINRLLRGTLTLTTRPYLDATVGTDNRDWSGAKTLPTDEVNRSLNEAGEARWFKFPVVPGEDVTVELSGLTKDYDVALYGDIGAAYNALSGEGAAASSGTSSTALGDTQVPGYPKTVSTIPTAQTTQKFAPRIYAPRIYAPRIYAPRIYAPRIYAPRIYAPRIYAPDAYVPELVSDSSFQDAYSAAQNQTLLAVSTNVSTTDEVINAASGNTNGYFYIRVQGHTDQDFAASTPFTITAEASGSGCTSLDDKGGLQLIPNGLNPGANPTTLVVTDSSRTNYATNDLGERISTPQALLDKLGTLAGNQNGLVVDLKNSPRVQALWGQTINQSDCPYAVNLVAAAVDEIIETLQGAGTKYVVLAGGDDVVPFFRYPDVSGLGQESQFDPPMRPGTASDGSLKRDQVLSQDAYGSQTDVTIAGVSLPVPERSVGRLVKTDLEIESTIDNFVTDGGNLITPTSSLVTGYDFLTDAANAVDEQFTQALGPAAPAGAADRLISDNNAPNAPDYQWDADALEAKLLGGSHHDVVFLAGHFSANDAEAADFHTALDASALAPDGQYPDHLKNTLVLSAGCHSGYNIVDKDGVVPTQTDPGTNTFDWTQRMAQQHALLIGGTGYQYGDSDFLEYSERLYLEISKRLHDTTGGPIAIGNALVLAKQDYLSGLTNVTGIDQKALLQATLYGLPMTGFDAPGRTSLAPEDGGVNPDDTTREPGATLGLRVADRLYNTESPKPRHHKTLADGTGGTVDLTWIEGKDGVVVQPGAPAIPKQIEDVSVDGATLRGVGFRSGSYDDTTGLFPLTGAPAIEGPTPNSTFESDFFFPQSLTTANYFGTLGASGRTSLILTPAQYRTDAGADIDLPTDTERAYSDMGVRLFYTGSDDAASQAASPAIANVLGTYSGTDVSFSAQVTGDPLAGVQQVWVTFTDGPDGPDGEGHGTWESFDLTQDPNDSTRWIGTTSLNGRSPADFRFLVQAANGAGAVSLDTAAGDGYRIGTTTAADAAFVALQTGDANSPYGVRAVVTDGGGNKLADRTVHLTVSAGGQDAYDYYDVTDTNGRVSLRVPTGQSIPSGVITVTATVLGASGQVVDTDTLVLDTAKLTLTNGDPAAGNPLGFSVRATDLSDTAVAGRTVRFTVTRNGTELYSRDVTTDEDGVAVAPLKSGVTTAPAGEIRIVARLLDVSGENVQDTVSATKTIADAPVTLSAVTPAYAVTRAGRTYTLGTPLSVKVSDPYGDVPFYTVTFGFPTGPGVATATFKTSPTASPASSVNATTTASGVATVPATTIVTAGTLVGSFNLTITATGDSSTIPFAAQYLLSPYGAPVDGATVDTSTGATVPLKTTAVLADDTQLSDALSAQLVPTRVQLRYREQGTSLWKLSTIPIVYDSKKHFFQVDLKPSSLSMSKGKKYDVEFRVLALAPKPSGDELQLNFDLGRRRVVINVTK</sequence>
<evidence type="ECO:0000256" key="1">
    <source>
        <dbReference type="SAM" id="MobiDB-lite"/>
    </source>
</evidence>
<feature type="region of interest" description="Disordered" evidence="1">
    <location>
        <begin position="833"/>
        <end position="854"/>
    </location>
</feature>
<dbReference type="RefSeq" id="WP_194708694.1">
    <property type="nucleotide sequence ID" value="NZ_JADKPN010000016.1"/>
</dbReference>
<dbReference type="SUPFAM" id="SSF49373">
    <property type="entry name" value="Invasin/intimin cell-adhesion fragments"/>
    <property type="match status" value="2"/>
</dbReference>